<gene>
    <name evidence="5" type="ORF">SSV_0345</name>
</gene>
<dbReference type="SUPFAM" id="SSF46689">
    <property type="entry name" value="Homeodomain-like"/>
    <property type="match status" value="1"/>
</dbReference>
<dbReference type="InterPro" id="IPR009057">
    <property type="entry name" value="Homeodomain-like_sf"/>
</dbReference>
<dbReference type="PROSITE" id="PS01124">
    <property type="entry name" value="HTH_ARAC_FAMILY_2"/>
    <property type="match status" value="1"/>
</dbReference>
<dbReference type="EMBL" id="CDMW01000001">
    <property type="protein sequence ID" value="CEL89659.1"/>
    <property type="molecule type" value="Genomic_DNA"/>
</dbReference>
<dbReference type="RefSeq" id="WP_072073440.1">
    <property type="nucleotide sequence ID" value="NZ_CDMW01000001.1"/>
</dbReference>
<evidence type="ECO:0000313" key="5">
    <source>
        <dbReference type="EMBL" id="CEL89659.1"/>
    </source>
</evidence>
<keyword evidence="1" id="KW-0805">Transcription regulation</keyword>
<dbReference type="AlphaFoldDB" id="A0A0B7GIY5"/>
<evidence type="ECO:0000256" key="1">
    <source>
        <dbReference type="ARBA" id="ARBA00023015"/>
    </source>
</evidence>
<dbReference type="InterPro" id="IPR053142">
    <property type="entry name" value="PchR_regulatory_protein"/>
</dbReference>
<name>A0A0B7GIY5_STRSA</name>
<keyword evidence="3" id="KW-0804">Transcription</keyword>
<organism evidence="5 6">
    <name type="scientific">Streptococcus sanguinis</name>
    <dbReference type="NCBI Taxonomy" id="1305"/>
    <lineage>
        <taxon>Bacteria</taxon>
        <taxon>Bacillati</taxon>
        <taxon>Bacillota</taxon>
        <taxon>Bacilli</taxon>
        <taxon>Lactobacillales</taxon>
        <taxon>Streptococcaceae</taxon>
        <taxon>Streptococcus</taxon>
    </lineage>
</organism>
<dbReference type="SMART" id="SM00342">
    <property type="entry name" value="HTH_ARAC"/>
    <property type="match status" value="1"/>
</dbReference>
<evidence type="ECO:0000259" key="4">
    <source>
        <dbReference type="PROSITE" id="PS01124"/>
    </source>
</evidence>
<keyword evidence="2" id="KW-0238">DNA-binding</keyword>
<dbReference type="Proteomes" id="UP000183504">
    <property type="component" value="Unassembled WGS sequence"/>
</dbReference>
<dbReference type="GO" id="GO:0043565">
    <property type="term" value="F:sequence-specific DNA binding"/>
    <property type="evidence" value="ECO:0007669"/>
    <property type="project" value="InterPro"/>
</dbReference>
<evidence type="ECO:0000313" key="6">
    <source>
        <dbReference type="Proteomes" id="UP000183504"/>
    </source>
</evidence>
<dbReference type="PANTHER" id="PTHR47893:SF1">
    <property type="entry name" value="REGULATORY PROTEIN PCHR"/>
    <property type="match status" value="1"/>
</dbReference>
<evidence type="ECO:0000256" key="2">
    <source>
        <dbReference type="ARBA" id="ARBA00023125"/>
    </source>
</evidence>
<reference evidence="5 6" key="1">
    <citation type="submission" date="2015-01" db="EMBL/GenBank/DDBJ databases">
        <authorList>
            <person name="Pelicic Vladimir"/>
        </authorList>
    </citation>
    <scope>NUCLEOTIDE SEQUENCE [LARGE SCALE GENOMIC DNA]</scope>
    <source>
        <strain evidence="5 6">2908</strain>
    </source>
</reference>
<dbReference type="GO" id="GO:0003700">
    <property type="term" value="F:DNA-binding transcription factor activity"/>
    <property type="evidence" value="ECO:0007669"/>
    <property type="project" value="InterPro"/>
</dbReference>
<feature type="domain" description="HTH araC/xylS-type" evidence="4">
    <location>
        <begin position="216"/>
        <end position="314"/>
    </location>
</feature>
<evidence type="ECO:0000256" key="3">
    <source>
        <dbReference type="ARBA" id="ARBA00023163"/>
    </source>
</evidence>
<proteinExistence type="predicted"/>
<dbReference type="Gene3D" id="1.10.10.60">
    <property type="entry name" value="Homeodomain-like"/>
    <property type="match status" value="2"/>
</dbReference>
<accession>A0A0B7GIY5</accession>
<dbReference type="PANTHER" id="PTHR47893">
    <property type="entry name" value="REGULATORY PROTEIN PCHR"/>
    <property type="match status" value="1"/>
</dbReference>
<dbReference type="PRINTS" id="PR00032">
    <property type="entry name" value="HTHARAC"/>
</dbReference>
<protein>
    <submittedName>
        <fullName evidence="5">HTH-type transcriptional regulator</fullName>
    </submittedName>
</protein>
<dbReference type="Pfam" id="PF12833">
    <property type="entry name" value="HTH_18"/>
    <property type="match status" value="1"/>
</dbReference>
<dbReference type="InterPro" id="IPR018060">
    <property type="entry name" value="HTH_AraC"/>
</dbReference>
<dbReference type="InterPro" id="IPR020449">
    <property type="entry name" value="Tscrpt_reg_AraC-type_HTH"/>
</dbReference>
<sequence>MSKDFESILSYSNYTLLENCQRFSSHGKTYFVDKEEMDGFYWNYETDYFRINIHDSFIKRDTFFTMDLKEFPDFLAFSSYMKAAHGECLSPYKALRSKSSFIILNQKQSVRFLLNGQTPFQTVEIDFKRQMIEDYLMTQYQLDLREISDIFTESHKFNAGKLEKIADELLHYHVNSIGSELFYEIKAKEWLSVIINEYYNHQTASPLNAEDDLALGNVSSYIDDHYASNIPQDLLAKIAMMSKTKLKNAFKLKYNMTITEYTQRRRMSMAEQLLKTPHLSIKDVALTVGYQSHSRFSSLFKKYMGIYPYEIRNRHQPTNEKSCAQCQHTLCIHKTE</sequence>